<evidence type="ECO:0000259" key="7">
    <source>
        <dbReference type="PROSITE" id="PS51039"/>
    </source>
</evidence>
<feature type="domain" description="AN1-type" evidence="7">
    <location>
        <begin position="100"/>
        <end position="146"/>
    </location>
</feature>
<dbReference type="Proteomes" id="UP001652660">
    <property type="component" value="Chromosome 6e"/>
</dbReference>
<reference evidence="8" key="1">
    <citation type="journal article" date="2025" name="Foods">
        <title>Unveiling the Microbial Signatures of Arabica Coffee Cherries: Insights into Ripeness Specific Diversity, Functional Traits, and Implications for Quality and Safety.</title>
        <authorList>
            <consortium name="RefSeq"/>
            <person name="Tenea G.N."/>
            <person name="Cifuentes V."/>
            <person name="Reyes P."/>
            <person name="Cevallos-Vallejos M."/>
        </authorList>
    </citation>
    <scope>NUCLEOTIDE SEQUENCE [LARGE SCALE GENOMIC DNA]</scope>
</reference>
<dbReference type="Gene3D" id="1.20.5.4770">
    <property type="match status" value="1"/>
</dbReference>
<dbReference type="Pfam" id="PF01428">
    <property type="entry name" value="zf-AN1"/>
    <property type="match status" value="1"/>
</dbReference>
<evidence type="ECO:0000313" key="8">
    <source>
        <dbReference type="Proteomes" id="UP001652660"/>
    </source>
</evidence>
<dbReference type="SUPFAM" id="SSF118310">
    <property type="entry name" value="AN1-like Zinc finger"/>
    <property type="match status" value="1"/>
</dbReference>
<evidence type="ECO:0000313" key="9">
    <source>
        <dbReference type="RefSeq" id="XP_027069270.1"/>
    </source>
</evidence>
<sequence>MAEEHGFQAPEGHRLCANNCGFFGSPATQNFCSKCYSDLCLNKEADSKAKPVMDSLFALPSSSSSSAPTSASLKPDNSAVAAAADTETVGLVPQAAVQPVAQPNRCSVCRRKVGLTGFRCRCGITFCGTHRYPEQHGCSFDFKSMGREAIAKANPLIKAEKLEKI</sequence>
<keyword evidence="4" id="KW-0862">Zinc</keyword>
<dbReference type="AlphaFoldDB" id="A0A6P6SU09"/>
<evidence type="ECO:0000256" key="4">
    <source>
        <dbReference type="ARBA" id="ARBA00022833"/>
    </source>
</evidence>
<dbReference type="InterPro" id="IPR035896">
    <property type="entry name" value="AN1-like_Znf"/>
</dbReference>
<accession>A0A6P6SU09</accession>
<protein>
    <submittedName>
        <fullName evidence="9">Zinc finger A20 and AN1 domain-containing stress-associated protein 4-like</fullName>
    </submittedName>
</protein>
<dbReference type="GO" id="GO:0008270">
    <property type="term" value="F:zinc ion binding"/>
    <property type="evidence" value="ECO:0007669"/>
    <property type="project" value="UniProtKB-KW"/>
</dbReference>
<dbReference type="RefSeq" id="XP_027069270.1">
    <property type="nucleotide sequence ID" value="XM_027213469.2"/>
</dbReference>
<dbReference type="OrthoDB" id="428577at2759"/>
<dbReference type="SMART" id="SM00259">
    <property type="entry name" value="ZnF_A20"/>
    <property type="match status" value="1"/>
</dbReference>
<proteinExistence type="predicted"/>
<dbReference type="InterPro" id="IPR050652">
    <property type="entry name" value="AN1_A20_ZnFinger"/>
</dbReference>
<evidence type="ECO:0000256" key="3">
    <source>
        <dbReference type="ARBA" id="ARBA00022771"/>
    </source>
</evidence>
<evidence type="ECO:0000256" key="2">
    <source>
        <dbReference type="ARBA" id="ARBA00022723"/>
    </source>
</evidence>
<dbReference type="Gene3D" id="4.10.1110.10">
    <property type="entry name" value="AN1-like Zinc finger"/>
    <property type="match status" value="1"/>
</dbReference>
<dbReference type="Pfam" id="PF01754">
    <property type="entry name" value="zf-A20"/>
    <property type="match status" value="1"/>
</dbReference>
<reference evidence="9" key="2">
    <citation type="submission" date="2025-08" db="UniProtKB">
        <authorList>
            <consortium name="RefSeq"/>
        </authorList>
    </citation>
    <scope>IDENTIFICATION</scope>
    <source>
        <tissue evidence="9">Leaves</tissue>
    </source>
</reference>
<dbReference type="PANTHER" id="PTHR10634">
    <property type="entry name" value="AN1-TYPE ZINC FINGER PROTEIN"/>
    <property type="match status" value="1"/>
</dbReference>
<gene>
    <name evidence="9" type="primary">LOC113694621</name>
</gene>
<dbReference type="GeneID" id="113694621"/>
<feature type="domain" description="A20-type" evidence="6">
    <location>
        <begin position="10"/>
        <end position="44"/>
    </location>
</feature>
<dbReference type="SMART" id="SM00154">
    <property type="entry name" value="ZnF_AN1"/>
    <property type="match status" value="1"/>
</dbReference>
<keyword evidence="8" id="KW-1185">Reference proteome</keyword>
<organism evidence="8 9">
    <name type="scientific">Coffea arabica</name>
    <name type="common">Arabian coffee</name>
    <dbReference type="NCBI Taxonomy" id="13443"/>
    <lineage>
        <taxon>Eukaryota</taxon>
        <taxon>Viridiplantae</taxon>
        <taxon>Streptophyta</taxon>
        <taxon>Embryophyta</taxon>
        <taxon>Tracheophyta</taxon>
        <taxon>Spermatophyta</taxon>
        <taxon>Magnoliopsida</taxon>
        <taxon>eudicotyledons</taxon>
        <taxon>Gunneridae</taxon>
        <taxon>Pentapetalae</taxon>
        <taxon>asterids</taxon>
        <taxon>lamiids</taxon>
        <taxon>Gentianales</taxon>
        <taxon>Rubiaceae</taxon>
        <taxon>Ixoroideae</taxon>
        <taxon>Gardenieae complex</taxon>
        <taxon>Bertiereae - Coffeeae clade</taxon>
        <taxon>Coffeeae</taxon>
        <taxon>Coffea</taxon>
    </lineage>
</organism>
<dbReference type="InterPro" id="IPR000058">
    <property type="entry name" value="Znf_AN1"/>
</dbReference>
<dbReference type="FunFam" id="4.10.1110.10:FF:000001">
    <property type="entry name" value="Zinc finger AN1-type containing 6"/>
    <property type="match status" value="1"/>
</dbReference>
<name>A0A6P6SU09_COFAR</name>
<dbReference type="GO" id="GO:0003677">
    <property type="term" value="F:DNA binding"/>
    <property type="evidence" value="ECO:0007669"/>
    <property type="project" value="InterPro"/>
</dbReference>
<evidence type="ECO:0000256" key="5">
    <source>
        <dbReference type="PROSITE-ProRule" id="PRU00449"/>
    </source>
</evidence>
<comment type="function">
    <text evidence="1">May be involved in environmental stress response.</text>
</comment>
<keyword evidence="2" id="KW-0479">Metal-binding</keyword>
<dbReference type="PANTHER" id="PTHR10634:SF67">
    <property type="entry name" value="AN1-TYPE ZINC FINGER PROTEIN 3"/>
    <property type="match status" value="1"/>
</dbReference>
<keyword evidence="3 5" id="KW-0863">Zinc-finger</keyword>
<dbReference type="PROSITE" id="PS51036">
    <property type="entry name" value="ZF_A20"/>
    <property type="match status" value="1"/>
</dbReference>
<dbReference type="InterPro" id="IPR002653">
    <property type="entry name" value="Znf_A20"/>
</dbReference>
<evidence type="ECO:0000256" key="1">
    <source>
        <dbReference type="ARBA" id="ARBA00003732"/>
    </source>
</evidence>
<dbReference type="SUPFAM" id="SSF57716">
    <property type="entry name" value="Glucocorticoid receptor-like (DNA-binding domain)"/>
    <property type="match status" value="1"/>
</dbReference>
<dbReference type="PROSITE" id="PS51039">
    <property type="entry name" value="ZF_AN1"/>
    <property type="match status" value="1"/>
</dbReference>
<evidence type="ECO:0000259" key="6">
    <source>
        <dbReference type="PROSITE" id="PS51036"/>
    </source>
</evidence>